<keyword evidence="3" id="KW-1185">Reference proteome</keyword>
<evidence type="ECO:0008006" key="4">
    <source>
        <dbReference type="Google" id="ProtNLM"/>
    </source>
</evidence>
<dbReference type="RefSeq" id="WP_208235121.1">
    <property type="nucleotide sequence ID" value="NZ_JAGEVG010000027.1"/>
</dbReference>
<protein>
    <recommendedName>
        <fullName evidence="4">CHASE domain-containing protein</fullName>
    </recommendedName>
</protein>
<dbReference type="Proteomes" id="UP000681315">
    <property type="component" value="Unassembled WGS sequence"/>
</dbReference>
<proteinExistence type="predicted"/>
<reference evidence="2 3" key="1">
    <citation type="submission" date="2021-03" db="EMBL/GenBank/DDBJ databases">
        <title>Gelidibacter sp. nov., isolated from costal sediment.</title>
        <authorList>
            <person name="Lun K.-Y."/>
        </authorList>
    </citation>
    <scope>NUCLEOTIDE SEQUENCE [LARGE SCALE GENOMIC DNA]</scope>
    <source>
        <strain evidence="2 3">DF109</strain>
    </source>
</reference>
<keyword evidence="1" id="KW-1133">Transmembrane helix</keyword>
<comment type="caution">
    <text evidence="2">The sequence shown here is derived from an EMBL/GenBank/DDBJ whole genome shotgun (WGS) entry which is preliminary data.</text>
</comment>
<evidence type="ECO:0000313" key="2">
    <source>
        <dbReference type="EMBL" id="MBO3100014.1"/>
    </source>
</evidence>
<evidence type="ECO:0000313" key="3">
    <source>
        <dbReference type="Proteomes" id="UP000681315"/>
    </source>
</evidence>
<keyword evidence="1" id="KW-0472">Membrane</keyword>
<organism evidence="2 3">
    <name type="scientific">Gelidibacter pelagius</name>
    <dbReference type="NCBI Taxonomy" id="2819985"/>
    <lineage>
        <taxon>Bacteria</taxon>
        <taxon>Pseudomonadati</taxon>
        <taxon>Bacteroidota</taxon>
        <taxon>Flavobacteriia</taxon>
        <taxon>Flavobacteriales</taxon>
        <taxon>Flavobacteriaceae</taxon>
        <taxon>Gelidibacter</taxon>
    </lineage>
</organism>
<evidence type="ECO:0000256" key="1">
    <source>
        <dbReference type="SAM" id="Phobius"/>
    </source>
</evidence>
<feature type="transmembrane region" description="Helical" evidence="1">
    <location>
        <begin position="12"/>
        <end position="33"/>
    </location>
</feature>
<sequence>MKKPQKTQVYKYLIEIVIIVIGVLIAFYLTSWGNEIEKRKTEKEIISQIYFELGDNLVDLKNDIEIHRNSLKSQLKIQEYLDNQEISSNDSLMMDFYWASKDEYIFPNTSAFENLKNTGISIIKNDSLKNLITLVYNNYFPRITKENSMHPDISNYLNPYYKKNFKINRNENIKYDLYLGDSLKITYPRNFGGGIKQIIGYIPINNEKLKNDEEFRFLISEILWFRIYKINYYQISITNVQNIMKLIENEYPKTIANTTYKK</sequence>
<keyword evidence="1" id="KW-0812">Transmembrane</keyword>
<dbReference type="EMBL" id="JAGEVG010000027">
    <property type="protein sequence ID" value="MBO3100014.1"/>
    <property type="molecule type" value="Genomic_DNA"/>
</dbReference>
<gene>
    <name evidence="2" type="ORF">J4051_17210</name>
</gene>
<accession>A0ABS3SWC0</accession>
<name>A0ABS3SWC0_9FLAO</name>